<dbReference type="InterPro" id="IPR004007">
    <property type="entry name" value="DhaL_dom"/>
</dbReference>
<evidence type="ECO:0000259" key="2">
    <source>
        <dbReference type="PROSITE" id="PS51480"/>
    </source>
</evidence>
<dbReference type="PROSITE" id="PS51480">
    <property type="entry name" value="DHAL"/>
    <property type="match status" value="1"/>
</dbReference>
<dbReference type="HOGENOM" id="CLU_017496_2_0_9"/>
<dbReference type="SUPFAM" id="SSF101473">
    <property type="entry name" value="DhaL-like"/>
    <property type="match status" value="1"/>
</dbReference>
<dbReference type="GO" id="GO:0006071">
    <property type="term" value="P:glycerol metabolic process"/>
    <property type="evidence" value="ECO:0007669"/>
    <property type="project" value="InterPro"/>
</dbReference>
<dbReference type="InterPro" id="IPR043168">
    <property type="entry name" value="DegV_C"/>
</dbReference>
<dbReference type="GO" id="GO:0004371">
    <property type="term" value="F:glycerone kinase activity"/>
    <property type="evidence" value="ECO:0007669"/>
    <property type="project" value="InterPro"/>
</dbReference>
<dbReference type="Pfam" id="PF02645">
    <property type="entry name" value="DegV"/>
    <property type="match status" value="1"/>
</dbReference>
<evidence type="ECO:0000256" key="1">
    <source>
        <dbReference type="ARBA" id="ARBA00023121"/>
    </source>
</evidence>
<name>E3DPC3_HALPG</name>
<proteinExistence type="predicted"/>
<dbReference type="PROSITE" id="PS51482">
    <property type="entry name" value="DEGV"/>
    <property type="match status" value="1"/>
</dbReference>
<dbReference type="RefSeq" id="WP_014552707.1">
    <property type="nucleotide sequence ID" value="NC_017455.1"/>
</dbReference>
<dbReference type="Pfam" id="PF21645">
    <property type="entry name" value="FakA-like_M"/>
    <property type="match status" value="1"/>
</dbReference>
<reference evidence="3 4" key="2">
    <citation type="journal article" date="2011" name="Stand. Genomic Sci.">
        <title>Complete genome sequence of the extremely halophilic Halanaerobium praevalens type strain (GSL).</title>
        <authorList>
            <person name="Ivanova N."/>
            <person name="Sikorski J."/>
            <person name="Chertkov O."/>
            <person name="Nolan M."/>
            <person name="Lucas S."/>
            <person name="Hammon N."/>
            <person name="Deshpande S."/>
            <person name="Cheng J.F."/>
            <person name="Tapia R."/>
            <person name="Han C."/>
            <person name="Goodwin L."/>
            <person name="Pitluck S."/>
            <person name="Huntemann M."/>
            <person name="Liolios K."/>
            <person name="Pagani I."/>
            <person name="Mavromatis K."/>
            <person name="Ovchinikova G."/>
            <person name="Pati A."/>
            <person name="Chen A."/>
            <person name="Palaniappan K."/>
            <person name="Land M."/>
            <person name="Hauser L."/>
            <person name="Brambilla E.M."/>
            <person name="Kannan K.P."/>
            <person name="Rohde M."/>
            <person name="Tindall B.J."/>
            <person name="Goker M."/>
            <person name="Detter J.C."/>
            <person name="Woyke T."/>
            <person name="Bristow J."/>
            <person name="Eisen J.A."/>
            <person name="Markowitz V."/>
            <person name="Hugenholtz P."/>
            <person name="Kyrpides N.C."/>
            <person name="Klenk H.P."/>
            <person name="Lapidus A."/>
        </authorList>
    </citation>
    <scope>NUCLEOTIDE SEQUENCE [LARGE SCALE GENOMIC DNA]</scope>
    <source>
        <strain evidence="4">ATCC 33744 / DSM 2228 / GSL</strain>
    </source>
</reference>
<dbReference type="InterPro" id="IPR033470">
    <property type="entry name" value="FakA-like_C"/>
</dbReference>
<reference evidence="4" key="1">
    <citation type="submission" date="2010-10" db="EMBL/GenBank/DDBJ databases">
        <title>The complete genome of Halanaerobium praevalens DSM 2228.</title>
        <authorList>
            <consortium name="US DOE Joint Genome Institute (JGI-PGF)"/>
            <person name="Lucas S."/>
            <person name="Copeland A."/>
            <person name="Lapidus A."/>
            <person name="Glavina del Rio T."/>
            <person name="Dalin E."/>
            <person name="Tice H."/>
            <person name="Bruce D."/>
            <person name="Goodwin L."/>
            <person name="Pitluck S."/>
            <person name="Kyrpides N."/>
            <person name="Mavromatis K."/>
            <person name="Ivanova N."/>
            <person name="Ovchinnikova G."/>
            <person name="Chertkov O."/>
            <person name="Detter J.C."/>
            <person name="Han C."/>
            <person name="Larimer F."/>
            <person name="Land M."/>
            <person name="Hauser L."/>
            <person name="Markowitz V."/>
            <person name="Cheng J.-F."/>
            <person name="Hugenholtz P."/>
            <person name="Woyke T."/>
            <person name="Wu D."/>
            <person name="Tindall B."/>
            <person name="Pomrenke H.G."/>
            <person name="Brambilla E."/>
            <person name="Klenk H.-P."/>
            <person name="Eisen J.A."/>
        </authorList>
    </citation>
    <scope>NUCLEOTIDE SEQUENCE [LARGE SCALE GENOMIC DNA]</scope>
    <source>
        <strain evidence="4">ATCC 33744 / DSM 2228 / GSL</strain>
    </source>
</reference>
<evidence type="ECO:0000313" key="3">
    <source>
        <dbReference type="EMBL" id="ADO76674.1"/>
    </source>
</evidence>
<dbReference type="Proteomes" id="UP000006866">
    <property type="component" value="Chromosome"/>
</dbReference>
<dbReference type="eggNOG" id="COG1461">
    <property type="taxonomic scope" value="Bacteria"/>
</dbReference>
<dbReference type="SMART" id="SM01121">
    <property type="entry name" value="Dak1_2"/>
    <property type="match status" value="1"/>
</dbReference>
<dbReference type="PATRIC" id="fig|572479.3.peg.524"/>
<protein>
    <submittedName>
        <fullName evidence="3">DegV family protein</fullName>
    </submittedName>
</protein>
<keyword evidence="1" id="KW-0446">Lipid-binding</keyword>
<sequence length="603" mass="67369">MKINYLDGKRLYYAFLAGTKKVIANKNDLNKINLFPVADGDTGSNLAHTLKVVENETIKTDSLAETLNSMGEAALKGAIGNSGIIFAQFINGLKNSAAQAQNIDTKEFVEIVKKSVAYTYQGLNDPVEGTILTVMKDWAVALEKIQTKTKDFAELINESLKTASNSLAKTKNQLQVLKEANVVDSGAQAFVFFLEGIVDFINNGNLKKLNSKNYGSIEELIKEEIGKEEKIEFRYCTEAYLAHLQISIKELKLKISEFGDSLIIAGDRQKLRLHIHTNKPPQLFLKLDQFADILDQKVDDMQLQQQVKYNKKSEIAILTDSIADLPAEFRDKYQIHLLPLNILIDETNYLDKLTIDTNNFFDIIDDATEYPSSAQPAVKKIEDKLNYLAENYQAVIAITVSAKMSGTYSSIKKAATNIKNQAKDFKLEVIDSKTNSGAQGLFVLEAAEQLEKGKNFEQIIKYLKSLRDNLYIYVSVSDFKYMVRGGRVSPLKGKLAGFLNLKPIISIDQKGNGIAFATAFSKKGNYKKIKSILKKHQQKKGVKRFAIVHGDDLNRAKRYRESFSELLGIEAEFLTKISPIVALNAGRGSTAIALIEKNEEEIE</sequence>
<dbReference type="SMART" id="SM01120">
    <property type="entry name" value="Dak2"/>
    <property type="match status" value="1"/>
</dbReference>
<dbReference type="KEGG" id="hpk:Hprae_0520"/>
<dbReference type="PANTHER" id="PTHR33434:SF8">
    <property type="entry name" value="DEGV DOMAIN-CONTAINING PROTEIN SPR1019"/>
    <property type="match status" value="1"/>
</dbReference>
<dbReference type="OrthoDB" id="9780216at2"/>
<dbReference type="AlphaFoldDB" id="E3DPC3"/>
<dbReference type="SUPFAM" id="SSF82549">
    <property type="entry name" value="DAK1/DegV-like"/>
    <property type="match status" value="1"/>
</dbReference>
<evidence type="ECO:0000313" key="4">
    <source>
        <dbReference type="Proteomes" id="UP000006866"/>
    </source>
</evidence>
<dbReference type="STRING" id="572479.Hprae_0520"/>
<keyword evidence="4" id="KW-1185">Reference proteome</keyword>
<dbReference type="InterPro" id="IPR036117">
    <property type="entry name" value="DhaL_dom_sf"/>
</dbReference>
<dbReference type="PANTHER" id="PTHR33434">
    <property type="entry name" value="DEGV DOMAIN-CONTAINING PROTEIN DR_1986-RELATED"/>
    <property type="match status" value="1"/>
</dbReference>
<dbReference type="Gene3D" id="3.40.50.10170">
    <property type="match status" value="1"/>
</dbReference>
<dbReference type="Gene3D" id="1.25.40.340">
    <property type="match status" value="1"/>
</dbReference>
<dbReference type="Gene3D" id="3.30.1180.10">
    <property type="match status" value="1"/>
</dbReference>
<dbReference type="InterPro" id="IPR048394">
    <property type="entry name" value="FakA-like_M"/>
</dbReference>
<dbReference type="Pfam" id="PF02734">
    <property type="entry name" value="Dak2"/>
    <property type="match status" value="1"/>
</dbReference>
<accession>E3DPC3</accession>
<dbReference type="InterPro" id="IPR050270">
    <property type="entry name" value="DegV_domain_contain"/>
</dbReference>
<gene>
    <name evidence="3" type="ordered locus">Hprae_0520</name>
</gene>
<dbReference type="GO" id="GO:0008289">
    <property type="term" value="F:lipid binding"/>
    <property type="evidence" value="ECO:0007669"/>
    <property type="project" value="UniProtKB-KW"/>
</dbReference>
<dbReference type="EMBL" id="CP002175">
    <property type="protein sequence ID" value="ADO76674.1"/>
    <property type="molecule type" value="Genomic_DNA"/>
</dbReference>
<feature type="domain" description="DhaL" evidence="2">
    <location>
        <begin position="9"/>
        <end position="199"/>
    </location>
</feature>
<dbReference type="InterPro" id="IPR003797">
    <property type="entry name" value="DegV"/>
</dbReference>
<organism evidence="3 4">
    <name type="scientific">Halanaerobium praevalens (strain ATCC 33744 / DSM 2228 / GSL)</name>
    <dbReference type="NCBI Taxonomy" id="572479"/>
    <lineage>
        <taxon>Bacteria</taxon>
        <taxon>Bacillati</taxon>
        <taxon>Bacillota</taxon>
        <taxon>Clostridia</taxon>
        <taxon>Halanaerobiales</taxon>
        <taxon>Halanaerobiaceae</taxon>
        <taxon>Halanaerobium</taxon>
    </lineage>
</organism>
<dbReference type="NCBIfam" id="TIGR00762">
    <property type="entry name" value="DegV"/>
    <property type="match status" value="1"/>
</dbReference>
<dbReference type="eggNOG" id="COG1307">
    <property type="taxonomic scope" value="Bacteria"/>
</dbReference>